<reference evidence="1" key="1">
    <citation type="submission" date="2020-06" db="EMBL/GenBank/DDBJ databases">
        <title>WGS assembly of Ceratodon purpureus strain R40.</title>
        <authorList>
            <person name="Carey S.B."/>
            <person name="Jenkins J."/>
            <person name="Shu S."/>
            <person name="Lovell J.T."/>
            <person name="Sreedasyam A."/>
            <person name="Maumus F."/>
            <person name="Tiley G.P."/>
            <person name="Fernandez-Pozo N."/>
            <person name="Barry K."/>
            <person name="Chen C."/>
            <person name="Wang M."/>
            <person name="Lipzen A."/>
            <person name="Daum C."/>
            <person name="Saski C.A."/>
            <person name="Payton A.C."/>
            <person name="Mcbreen J.C."/>
            <person name="Conrad R.E."/>
            <person name="Kollar L.M."/>
            <person name="Olsson S."/>
            <person name="Huttunen S."/>
            <person name="Landis J.B."/>
            <person name="Wickett N.J."/>
            <person name="Johnson M.G."/>
            <person name="Rensing S.A."/>
            <person name="Grimwood J."/>
            <person name="Schmutz J."/>
            <person name="Mcdaniel S.F."/>
        </authorList>
    </citation>
    <scope>NUCLEOTIDE SEQUENCE</scope>
    <source>
        <strain evidence="1">R40</strain>
    </source>
</reference>
<sequence>MVIIKEEDPPASPWTDDSGPDILEILNDPEAKKLLTPERLGILLTKCPIYQLEEAWKHIGSPAKFPPTPTEISKNQWLRQWKPVTFKDAAKRLYQRYHPCLLETSTKLYYVIGFDSTTNLKKLGIHNWIALPPLNYLPQGCEKVIAGAAGLLVVEGGEQPGSKPIILWGQLAIPNEKFWNNEKVRKQCGGQSIVCVTNPITREYIILPPIPKRRLNSKIAKFVFTDLQRSKYHLVISGWDTQRRRGKLGDILCVIVYSSEKQCYIHANHIENARPIPYLQCGRSGMAVINYGVYFGGVRVLEMPNNEEGHIPAIYYFNVSNSRKQCLCFDFILVNIAGRNVQPPKVVQAGPFQVYAVTRYAQLPTILWLVEVELQPDGTPTGAYKKVPCGVMPSAFYQKLFPSAAEALQPYECTSTDGRIAFKVLSSRNSLVTYDIRTYEWRIFEFPCQYEQRDFHLFDGCYEPVLTSRP</sequence>
<evidence type="ECO:0000313" key="1">
    <source>
        <dbReference type="EMBL" id="KAG0564099.1"/>
    </source>
</evidence>
<accession>A0A8T0H122</accession>
<comment type="caution">
    <text evidence="1">The sequence shown here is derived from an EMBL/GenBank/DDBJ whole genome shotgun (WGS) entry which is preliminary data.</text>
</comment>
<protein>
    <submittedName>
        <fullName evidence="1">Uncharacterized protein</fullName>
    </submittedName>
</protein>
<proteinExistence type="predicted"/>
<dbReference type="Proteomes" id="UP000822688">
    <property type="component" value="Chromosome 8"/>
</dbReference>
<organism evidence="1 2">
    <name type="scientific">Ceratodon purpureus</name>
    <name type="common">Fire moss</name>
    <name type="synonym">Dicranum purpureum</name>
    <dbReference type="NCBI Taxonomy" id="3225"/>
    <lineage>
        <taxon>Eukaryota</taxon>
        <taxon>Viridiplantae</taxon>
        <taxon>Streptophyta</taxon>
        <taxon>Embryophyta</taxon>
        <taxon>Bryophyta</taxon>
        <taxon>Bryophytina</taxon>
        <taxon>Bryopsida</taxon>
        <taxon>Dicranidae</taxon>
        <taxon>Pseudoditrichales</taxon>
        <taxon>Ditrichaceae</taxon>
        <taxon>Ceratodon</taxon>
    </lineage>
</organism>
<dbReference type="EMBL" id="CM026429">
    <property type="protein sequence ID" value="KAG0564098.1"/>
    <property type="molecule type" value="Genomic_DNA"/>
</dbReference>
<keyword evidence="2" id="KW-1185">Reference proteome</keyword>
<dbReference type="AlphaFoldDB" id="A0A8T0H122"/>
<name>A0A8T0H122_CERPU</name>
<gene>
    <name evidence="1" type="ORF">KC19_8G082500</name>
</gene>
<evidence type="ECO:0000313" key="2">
    <source>
        <dbReference type="Proteomes" id="UP000822688"/>
    </source>
</evidence>
<dbReference type="EMBL" id="CM026429">
    <property type="protein sequence ID" value="KAG0564099.1"/>
    <property type="molecule type" value="Genomic_DNA"/>
</dbReference>